<keyword evidence="2 4" id="KW-0863">Zinc-finger</keyword>
<feature type="compositionally biased region" description="Low complexity" evidence="5">
    <location>
        <begin position="299"/>
        <end position="311"/>
    </location>
</feature>
<name>A0ABQ9Y058_9EUKA</name>
<evidence type="ECO:0000256" key="2">
    <source>
        <dbReference type="ARBA" id="ARBA00022771"/>
    </source>
</evidence>
<dbReference type="InterPro" id="IPR002893">
    <property type="entry name" value="Znf_MYND"/>
</dbReference>
<keyword evidence="8" id="KW-1185">Reference proteome</keyword>
<dbReference type="SUPFAM" id="SSF144232">
    <property type="entry name" value="HIT/MYND zinc finger-like"/>
    <property type="match status" value="1"/>
</dbReference>
<evidence type="ECO:0000313" key="8">
    <source>
        <dbReference type="Proteomes" id="UP001281761"/>
    </source>
</evidence>
<dbReference type="PROSITE" id="PS50865">
    <property type="entry name" value="ZF_MYND_2"/>
    <property type="match status" value="1"/>
</dbReference>
<dbReference type="Pfam" id="PF01753">
    <property type="entry name" value="zf-MYND"/>
    <property type="match status" value="1"/>
</dbReference>
<protein>
    <recommendedName>
        <fullName evidence="6">MYND-type domain-containing protein</fullName>
    </recommendedName>
</protein>
<feature type="domain" description="MYND-type" evidence="6">
    <location>
        <begin position="242"/>
        <end position="278"/>
    </location>
</feature>
<evidence type="ECO:0000256" key="3">
    <source>
        <dbReference type="ARBA" id="ARBA00022833"/>
    </source>
</evidence>
<comment type="caution">
    <text evidence="7">The sequence shown here is derived from an EMBL/GenBank/DDBJ whole genome shotgun (WGS) entry which is preliminary data.</text>
</comment>
<evidence type="ECO:0000313" key="7">
    <source>
        <dbReference type="EMBL" id="KAK2957069.1"/>
    </source>
</evidence>
<feature type="region of interest" description="Disordered" evidence="5">
    <location>
        <begin position="1"/>
        <end position="21"/>
    </location>
</feature>
<feature type="compositionally biased region" description="Basic and acidic residues" evidence="5">
    <location>
        <begin position="1"/>
        <end position="10"/>
    </location>
</feature>
<keyword evidence="1" id="KW-0479">Metal-binding</keyword>
<gene>
    <name evidence="7" type="ORF">BLNAU_7899</name>
</gene>
<dbReference type="Gene3D" id="6.10.140.2220">
    <property type="match status" value="1"/>
</dbReference>
<proteinExistence type="predicted"/>
<feature type="region of interest" description="Disordered" evidence="5">
    <location>
        <begin position="299"/>
        <end position="329"/>
    </location>
</feature>
<dbReference type="EMBL" id="JARBJD010000049">
    <property type="protein sequence ID" value="KAK2957069.1"/>
    <property type="molecule type" value="Genomic_DNA"/>
</dbReference>
<keyword evidence="3" id="KW-0862">Zinc</keyword>
<dbReference type="Proteomes" id="UP001281761">
    <property type="component" value="Unassembled WGS sequence"/>
</dbReference>
<evidence type="ECO:0000256" key="1">
    <source>
        <dbReference type="ARBA" id="ARBA00022723"/>
    </source>
</evidence>
<reference evidence="7 8" key="1">
    <citation type="journal article" date="2022" name="bioRxiv">
        <title>Genomics of Preaxostyla Flagellates Illuminates Evolutionary Transitions and the Path Towards Mitochondrial Loss.</title>
        <authorList>
            <person name="Novak L.V.F."/>
            <person name="Treitli S.C."/>
            <person name="Pyrih J."/>
            <person name="Halakuc P."/>
            <person name="Pipaliya S.V."/>
            <person name="Vacek V."/>
            <person name="Brzon O."/>
            <person name="Soukal P."/>
            <person name="Eme L."/>
            <person name="Dacks J.B."/>
            <person name="Karnkowska A."/>
            <person name="Elias M."/>
            <person name="Hampl V."/>
        </authorList>
    </citation>
    <scope>NUCLEOTIDE SEQUENCE [LARGE SCALE GENOMIC DNA]</scope>
    <source>
        <strain evidence="7">NAU3</strain>
        <tissue evidence="7">Gut</tissue>
    </source>
</reference>
<sequence length="329" mass="37437">MSKNASKDEQLTPVGRYSKLSKPENFDEDFQLINKSRVYNSDHSLYILPTDRKSSNEYELSVDEESFIFHAQQHRKALSMTITDPIYVLRSSLPLRELYTISTQFATNPMTFIQTPIESAVPIEQQLFEDRLMYIATTAHPFLTLIYSSATREFFLFFNIPIPLETAGLQRPESFTEEEFKSTPGTLLYIGFVHEALAELTPVWPKAERPIVVTNTFAECTKTNPHKEDQGISHCECANARCPYSVREALFQCSSCKLVKYCSQECQRSDWPRHKRFCKISTSLKAGKYPDPIMPLITQEAPTAAPKTETPTPAPASNQEGIIKLNLDD</sequence>
<evidence type="ECO:0000259" key="6">
    <source>
        <dbReference type="PROSITE" id="PS50865"/>
    </source>
</evidence>
<organism evidence="7 8">
    <name type="scientific">Blattamonas nauphoetae</name>
    <dbReference type="NCBI Taxonomy" id="2049346"/>
    <lineage>
        <taxon>Eukaryota</taxon>
        <taxon>Metamonada</taxon>
        <taxon>Preaxostyla</taxon>
        <taxon>Oxymonadida</taxon>
        <taxon>Blattamonas</taxon>
    </lineage>
</organism>
<evidence type="ECO:0000256" key="5">
    <source>
        <dbReference type="SAM" id="MobiDB-lite"/>
    </source>
</evidence>
<evidence type="ECO:0000256" key="4">
    <source>
        <dbReference type="PROSITE-ProRule" id="PRU00134"/>
    </source>
</evidence>
<accession>A0ABQ9Y058</accession>